<dbReference type="Gene3D" id="3.30.200.20">
    <property type="entry name" value="Phosphorylase Kinase, domain 1"/>
    <property type="match status" value="1"/>
</dbReference>
<dbReference type="GO" id="GO:0004672">
    <property type="term" value="F:protein kinase activity"/>
    <property type="evidence" value="ECO:0007669"/>
    <property type="project" value="InterPro"/>
</dbReference>
<dbReference type="PROSITE" id="PS50011">
    <property type="entry name" value="PROTEIN_KINASE_DOM"/>
    <property type="match status" value="1"/>
</dbReference>
<dbReference type="PROSITE" id="PS00107">
    <property type="entry name" value="PROTEIN_KINASE_ATP"/>
    <property type="match status" value="1"/>
</dbReference>
<keyword evidence="1" id="KW-0547">Nucleotide-binding</keyword>
<gene>
    <name evidence="3" type="ORF">CPELLU_LOCUS4530</name>
</gene>
<dbReference type="OrthoDB" id="2348436at2759"/>
<keyword evidence="1" id="KW-0067">ATP-binding</keyword>
<dbReference type="GO" id="GO:0005524">
    <property type="term" value="F:ATP binding"/>
    <property type="evidence" value="ECO:0007669"/>
    <property type="project" value="UniProtKB-UniRule"/>
</dbReference>
<evidence type="ECO:0000259" key="2">
    <source>
        <dbReference type="PROSITE" id="PS50011"/>
    </source>
</evidence>
<dbReference type="InterPro" id="IPR000719">
    <property type="entry name" value="Prot_kinase_dom"/>
</dbReference>
<accession>A0A9N9AXF4</accession>
<evidence type="ECO:0000256" key="1">
    <source>
        <dbReference type="PROSITE-ProRule" id="PRU10141"/>
    </source>
</evidence>
<organism evidence="3 4">
    <name type="scientific">Cetraspora pellucida</name>
    <dbReference type="NCBI Taxonomy" id="1433469"/>
    <lineage>
        <taxon>Eukaryota</taxon>
        <taxon>Fungi</taxon>
        <taxon>Fungi incertae sedis</taxon>
        <taxon>Mucoromycota</taxon>
        <taxon>Glomeromycotina</taxon>
        <taxon>Glomeromycetes</taxon>
        <taxon>Diversisporales</taxon>
        <taxon>Gigasporaceae</taxon>
        <taxon>Cetraspora</taxon>
    </lineage>
</organism>
<protein>
    <submittedName>
        <fullName evidence="3">15292_t:CDS:1</fullName>
    </submittedName>
</protein>
<dbReference type="AlphaFoldDB" id="A0A9N9AXF4"/>
<sequence length="80" mass="9113">MSRSDGSEWLDNELENGNITFYKFSLFKNIKLIGQGGFGFVSSADYDEENVALKKLKSEEAAKETTKEATKKFVNEVIYY</sequence>
<dbReference type="InterPro" id="IPR017441">
    <property type="entry name" value="Protein_kinase_ATP_BS"/>
</dbReference>
<name>A0A9N9AXF4_9GLOM</name>
<keyword evidence="4" id="KW-1185">Reference proteome</keyword>
<feature type="domain" description="Protein kinase" evidence="2">
    <location>
        <begin position="27"/>
        <end position="80"/>
    </location>
</feature>
<feature type="binding site" evidence="1">
    <location>
        <position position="54"/>
    </location>
    <ligand>
        <name>ATP</name>
        <dbReference type="ChEBI" id="CHEBI:30616"/>
    </ligand>
</feature>
<comment type="caution">
    <text evidence="3">The sequence shown here is derived from an EMBL/GenBank/DDBJ whole genome shotgun (WGS) entry which is preliminary data.</text>
</comment>
<dbReference type="InterPro" id="IPR011009">
    <property type="entry name" value="Kinase-like_dom_sf"/>
</dbReference>
<dbReference type="EMBL" id="CAJVQA010002394">
    <property type="protein sequence ID" value="CAG8546161.1"/>
    <property type="molecule type" value="Genomic_DNA"/>
</dbReference>
<evidence type="ECO:0000313" key="3">
    <source>
        <dbReference type="EMBL" id="CAG8546161.1"/>
    </source>
</evidence>
<dbReference type="Proteomes" id="UP000789759">
    <property type="component" value="Unassembled WGS sequence"/>
</dbReference>
<reference evidence="3" key="1">
    <citation type="submission" date="2021-06" db="EMBL/GenBank/DDBJ databases">
        <authorList>
            <person name="Kallberg Y."/>
            <person name="Tangrot J."/>
            <person name="Rosling A."/>
        </authorList>
    </citation>
    <scope>NUCLEOTIDE SEQUENCE</scope>
    <source>
        <strain evidence="3">FL966</strain>
    </source>
</reference>
<evidence type="ECO:0000313" key="4">
    <source>
        <dbReference type="Proteomes" id="UP000789759"/>
    </source>
</evidence>
<dbReference type="SUPFAM" id="SSF56112">
    <property type="entry name" value="Protein kinase-like (PK-like)"/>
    <property type="match status" value="1"/>
</dbReference>
<proteinExistence type="predicted"/>